<proteinExistence type="predicted"/>
<dbReference type="STRING" id="432608.A6V39_00355"/>
<evidence type="ECO:0000313" key="2">
    <source>
        <dbReference type="Proteomes" id="UP000077623"/>
    </source>
</evidence>
<dbReference type="EMBL" id="LWUJ01000010">
    <property type="protein sequence ID" value="OAL10501.1"/>
    <property type="molecule type" value="Genomic_DNA"/>
</dbReference>
<accession>A0A1A9QER3</accession>
<evidence type="ECO:0000313" key="1">
    <source>
        <dbReference type="EMBL" id="OAL10501.1"/>
    </source>
</evidence>
<organism evidence="1 2">
    <name type="scientific">Candidatus Mycoplasma haematobovis</name>
    <dbReference type="NCBI Taxonomy" id="432608"/>
    <lineage>
        <taxon>Bacteria</taxon>
        <taxon>Bacillati</taxon>
        <taxon>Mycoplasmatota</taxon>
        <taxon>Mollicutes</taxon>
        <taxon>Mycoplasmataceae</taxon>
        <taxon>Mycoplasma</taxon>
    </lineage>
</organism>
<keyword evidence="2" id="KW-1185">Reference proteome</keyword>
<name>A0A1A9QER3_9MOLU</name>
<dbReference type="AlphaFoldDB" id="A0A1A9QER3"/>
<sequence>MKTLIIKTSIALVGAGGLGLAAHQSYKALTSQDTSAAKNKNDNSKKNKDKLNEDKYEVLGFESTNDQKWTNILSSYRTVTSKQESLKFNNLTGSESDAKERLQRICSDALNSENVNDYEKIKKWCVVPIDISSLLTKRSFVILKTDNNVSSDNSSWEKKIKNYKKLDTDTLKIDGLSLTNNKEQAETSDYTNIKNKCNEIKTKKSHEENFEDLLKKFKTWCADKN</sequence>
<dbReference type="RefSeq" id="WP_187149734.1">
    <property type="nucleotide sequence ID" value="NZ_LWUJ01000010.1"/>
</dbReference>
<dbReference type="Proteomes" id="UP000077623">
    <property type="component" value="Unassembled WGS sequence"/>
</dbReference>
<reference evidence="2" key="1">
    <citation type="submission" date="2016-04" db="EMBL/GenBank/DDBJ databases">
        <authorList>
            <person name="Quiroz-Castaneda R.E."/>
            <person name="Martinez-Ocampo F."/>
        </authorList>
    </citation>
    <scope>NUCLEOTIDE SEQUENCE [LARGE SCALE GENOMIC DNA]</scope>
    <source>
        <strain evidence="2">INIFAP01</strain>
    </source>
</reference>
<gene>
    <name evidence="1" type="ORF">A6V39_00355</name>
</gene>
<comment type="caution">
    <text evidence="1">The sequence shown here is derived from an EMBL/GenBank/DDBJ whole genome shotgun (WGS) entry which is preliminary data.</text>
</comment>
<protein>
    <submittedName>
        <fullName evidence="1">Uncharacterized protein</fullName>
    </submittedName>
</protein>